<evidence type="ECO:0000313" key="6">
    <source>
        <dbReference type="Proteomes" id="UP000053268"/>
    </source>
</evidence>
<keyword evidence="6" id="KW-1185">Reference proteome</keyword>
<proteinExistence type="predicted"/>
<dbReference type="Gene3D" id="2.20.25.240">
    <property type="match status" value="2"/>
</dbReference>
<dbReference type="EMBL" id="KQ459579">
    <property type="protein sequence ID" value="KPI99418.1"/>
    <property type="molecule type" value="Genomic_DNA"/>
</dbReference>
<name>A0A194Q255_PAPXU</name>
<dbReference type="GO" id="GO:0008270">
    <property type="term" value="F:zinc ion binding"/>
    <property type="evidence" value="ECO:0007669"/>
    <property type="project" value="UniProtKB-KW"/>
</dbReference>
<dbReference type="InterPro" id="IPR007588">
    <property type="entry name" value="Znf_FLYWCH"/>
</dbReference>
<evidence type="ECO:0000256" key="2">
    <source>
        <dbReference type="ARBA" id="ARBA00022771"/>
    </source>
</evidence>
<gene>
    <name evidence="5" type="ORF">RR46_03783</name>
</gene>
<protein>
    <recommendedName>
        <fullName evidence="4">FLYWCH-type domain-containing protein</fullName>
    </recommendedName>
</protein>
<evidence type="ECO:0000313" key="5">
    <source>
        <dbReference type="EMBL" id="KPI99418.1"/>
    </source>
</evidence>
<evidence type="ECO:0000256" key="3">
    <source>
        <dbReference type="ARBA" id="ARBA00022833"/>
    </source>
</evidence>
<feature type="non-terminal residue" evidence="5">
    <location>
        <position position="1"/>
    </location>
</feature>
<dbReference type="Pfam" id="PF04500">
    <property type="entry name" value="FLYWCH"/>
    <property type="match status" value="2"/>
</dbReference>
<keyword evidence="3" id="KW-0862">Zinc</keyword>
<dbReference type="AlphaFoldDB" id="A0A194Q255"/>
<feature type="domain" description="FLYWCH-type" evidence="4">
    <location>
        <begin position="7"/>
        <end position="58"/>
    </location>
</feature>
<feature type="domain" description="FLYWCH-type" evidence="4">
    <location>
        <begin position="110"/>
        <end position="167"/>
    </location>
</feature>
<reference evidence="5 6" key="1">
    <citation type="journal article" date="2015" name="Nat. Commun.">
        <title>Outbred genome sequencing and CRISPR/Cas9 gene editing in butterflies.</title>
        <authorList>
            <person name="Li X."/>
            <person name="Fan D."/>
            <person name="Zhang W."/>
            <person name="Liu G."/>
            <person name="Zhang L."/>
            <person name="Zhao L."/>
            <person name="Fang X."/>
            <person name="Chen L."/>
            <person name="Dong Y."/>
            <person name="Chen Y."/>
            <person name="Ding Y."/>
            <person name="Zhao R."/>
            <person name="Feng M."/>
            <person name="Zhu Y."/>
            <person name="Feng Y."/>
            <person name="Jiang X."/>
            <person name="Zhu D."/>
            <person name="Xiang H."/>
            <person name="Feng X."/>
            <person name="Li S."/>
            <person name="Wang J."/>
            <person name="Zhang G."/>
            <person name="Kronforst M.R."/>
            <person name="Wang W."/>
        </authorList>
    </citation>
    <scope>NUCLEOTIDE SEQUENCE [LARGE SCALE GENOMIC DNA]</scope>
    <source>
        <strain evidence="5">Ya'a_city_454_Px</strain>
        <tissue evidence="5">Whole body</tissue>
    </source>
</reference>
<sequence>DPVYGLSKYGRPVIQLGPHRFNRHSSCKGPRERWLCTRWPQGCRASIVTYDDPVVKTTRFGKPVLIHGKRRYNCTSGINRRAQKVLWRCVKWGNKVRCRVFDVMFIGGTGRRRPVLHIGNHRYYKNNRSTGRKANWFCTKSSCKPKCRASVTVIDDAIVCFNNEHNH</sequence>
<evidence type="ECO:0000256" key="1">
    <source>
        <dbReference type="ARBA" id="ARBA00022723"/>
    </source>
</evidence>
<evidence type="ECO:0000259" key="4">
    <source>
        <dbReference type="Pfam" id="PF04500"/>
    </source>
</evidence>
<keyword evidence="2" id="KW-0863">Zinc-finger</keyword>
<organism evidence="5 6">
    <name type="scientific">Papilio xuthus</name>
    <name type="common">Asian swallowtail butterfly</name>
    <dbReference type="NCBI Taxonomy" id="66420"/>
    <lineage>
        <taxon>Eukaryota</taxon>
        <taxon>Metazoa</taxon>
        <taxon>Ecdysozoa</taxon>
        <taxon>Arthropoda</taxon>
        <taxon>Hexapoda</taxon>
        <taxon>Insecta</taxon>
        <taxon>Pterygota</taxon>
        <taxon>Neoptera</taxon>
        <taxon>Endopterygota</taxon>
        <taxon>Lepidoptera</taxon>
        <taxon>Glossata</taxon>
        <taxon>Ditrysia</taxon>
        <taxon>Papilionoidea</taxon>
        <taxon>Papilionidae</taxon>
        <taxon>Papilioninae</taxon>
        <taxon>Papilio</taxon>
    </lineage>
</organism>
<keyword evidence="1" id="KW-0479">Metal-binding</keyword>
<accession>A0A194Q255</accession>
<dbReference type="Proteomes" id="UP000053268">
    <property type="component" value="Unassembled WGS sequence"/>
</dbReference>